<protein>
    <submittedName>
        <fullName evidence="1">Uncharacterized protein</fullName>
    </submittedName>
</protein>
<keyword evidence="2" id="KW-1185">Reference proteome</keyword>
<keyword evidence="1" id="KW-0496">Mitochondrion</keyword>
<evidence type="ECO:0000313" key="1">
    <source>
        <dbReference type="EMBL" id="KAF4349937.1"/>
    </source>
</evidence>
<name>A0A7J6DV10_CANSA</name>
<dbReference type="EMBL" id="JAATIQ010000614">
    <property type="protein sequence ID" value="KAF4349937.1"/>
    <property type="molecule type" value="Genomic_DNA"/>
</dbReference>
<reference evidence="1 2" key="1">
    <citation type="journal article" date="2020" name="bioRxiv">
        <title>Sequence and annotation of 42 cannabis genomes reveals extensive copy number variation in cannabinoid synthesis and pathogen resistance genes.</title>
        <authorList>
            <person name="Mckernan K.J."/>
            <person name="Helbert Y."/>
            <person name="Kane L.T."/>
            <person name="Ebling H."/>
            <person name="Zhang L."/>
            <person name="Liu B."/>
            <person name="Eaton Z."/>
            <person name="Mclaughlin S."/>
            <person name="Kingan S."/>
            <person name="Baybayan P."/>
            <person name="Concepcion G."/>
            <person name="Jordan M."/>
            <person name="Riva A."/>
            <person name="Barbazuk W."/>
            <person name="Harkins T."/>
        </authorList>
    </citation>
    <scope>NUCLEOTIDE SEQUENCE [LARGE SCALE GENOMIC DNA]</scope>
    <source>
        <strain evidence="2">cv. Jamaican Lion 4</strain>
        <tissue evidence="1">Leaf</tissue>
    </source>
</reference>
<proteinExistence type="predicted"/>
<accession>A0A7J6DV10</accession>
<comment type="caution">
    <text evidence="1">The sequence shown here is derived from an EMBL/GenBank/DDBJ whole genome shotgun (WGS) entry which is preliminary data.</text>
</comment>
<gene>
    <name evidence="1" type="ORF">G4B88_002359</name>
</gene>
<sequence>MAEFTIPPALMLRDRNILLRSTAVTPEIKGFTRAPVLRRGGRTDRGLAPGVDRGSCKYIGPFPSLLDEWGGLEGAFRSTVPRSEGLGSYVLCGSREANEGKLFELSALIACSEQPPYETNRKQPLSVGGSEASTTALVLLLAKRLLCFSRACLREGEKSFFSLGPKASVKAKDLIQQKSRILSAADMRLRLGDHIMP</sequence>
<geneLocation type="mitochondrion" evidence="1"/>
<dbReference type="Proteomes" id="UP000583929">
    <property type="component" value="Unassembled WGS sequence"/>
</dbReference>
<organism evidence="1 2">
    <name type="scientific">Cannabis sativa</name>
    <name type="common">Hemp</name>
    <name type="synonym">Marijuana</name>
    <dbReference type="NCBI Taxonomy" id="3483"/>
    <lineage>
        <taxon>Eukaryota</taxon>
        <taxon>Viridiplantae</taxon>
        <taxon>Streptophyta</taxon>
        <taxon>Embryophyta</taxon>
        <taxon>Tracheophyta</taxon>
        <taxon>Spermatophyta</taxon>
        <taxon>Magnoliopsida</taxon>
        <taxon>eudicotyledons</taxon>
        <taxon>Gunneridae</taxon>
        <taxon>Pentapetalae</taxon>
        <taxon>rosids</taxon>
        <taxon>fabids</taxon>
        <taxon>Rosales</taxon>
        <taxon>Cannabaceae</taxon>
        <taxon>Cannabis</taxon>
    </lineage>
</organism>
<dbReference type="AlphaFoldDB" id="A0A7J6DV10"/>
<evidence type="ECO:0000313" key="2">
    <source>
        <dbReference type="Proteomes" id="UP000583929"/>
    </source>
</evidence>